<dbReference type="Proteomes" id="UP000007807">
    <property type="component" value="Chromosome"/>
</dbReference>
<gene>
    <name evidence="1" type="ordered locus">MCON_1140</name>
</gene>
<evidence type="ECO:0000313" key="2">
    <source>
        <dbReference type="Proteomes" id="UP000007807"/>
    </source>
</evidence>
<reference evidence="1 2" key="1">
    <citation type="journal article" date="2011" name="J. Bacteriol.">
        <title>Complete genome sequence of Methanosaeta concilii, a specialist in aceticlastic methanogenesis.</title>
        <authorList>
            <person name="Barber R.D."/>
            <person name="Zhang L."/>
            <person name="Harnack M."/>
            <person name="Olson M.V."/>
            <person name="Kaul R."/>
            <person name="Ingram-Smith C."/>
            <person name="Smith K.S."/>
        </authorList>
    </citation>
    <scope>NUCLEOTIDE SEQUENCE [LARGE SCALE GENOMIC DNA]</scope>
    <source>
        <strain evidence="2">ATCC 5969 / DSM 3671 / JCM 10134 / NBRC 103675 / OCM 69 / GP-6</strain>
    </source>
</reference>
<proteinExistence type="predicted"/>
<dbReference type="HOGENOM" id="CLU_179755_0_0_2"/>
<evidence type="ECO:0000313" key="1">
    <source>
        <dbReference type="EMBL" id="AEB67867.1"/>
    </source>
</evidence>
<dbReference type="STRING" id="990316.MCON_1140"/>
<accession>F4BZP7</accession>
<organism evidence="1 2">
    <name type="scientific">Methanothrix soehngenii (strain ATCC 5969 / DSM 3671 / JCM 10134 / NBRC 103675 / OCM 69 / GP-6)</name>
    <name type="common">Methanosaeta concilii</name>
    <dbReference type="NCBI Taxonomy" id="990316"/>
    <lineage>
        <taxon>Archaea</taxon>
        <taxon>Methanobacteriati</taxon>
        <taxon>Methanobacteriota</taxon>
        <taxon>Stenosarchaea group</taxon>
        <taxon>Methanomicrobia</taxon>
        <taxon>Methanotrichales</taxon>
        <taxon>Methanotrichaceae</taxon>
        <taxon>Methanothrix</taxon>
    </lineage>
</organism>
<dbReference type="KEGG" id="mcj:MCON_1140"/>
<dbReference type="InParanoid" id="F4BZP7"/>
<name>F4BZP7_METSG</name>
<sequence>MGDLPGKKQAREAESWNIKFSYPCSIALYVSNLMRKVVPETIAQVISNGNPGIRRLTPDRMTFNAFGLCAGAERSRAVSSLQVERSWIFDQGSVYPAGVMY</sequence>
<protein>
    <submittedName>
        <fullName evidence="1">Uncharacterized protein</fullName>
    </submittedName>
</protein>
<keyword evidence="2" id="KW-1185">Reference proteome</keyword>
<dbReference type="AlphaFoldDB" id="F4BZP7"/>
<dbReference type="EMBL" id="CP002565">
    <property type="protein sequence ID" value="AEB67867.1"/>
    <property type="molecule type" value="Genomic_DNA"/>
</dbReference>